<name>A0ABN5DNS1_9MICO</name>
<keyword evidence="11" id="KW-1185">Reference proteome</keyword>
<keyword evidence="3 7" id="KW-0812">Transmembrane</keyword>
<dbReference type="PANTHER" id="PTHR30287:SF2">
    <property type="entry name" value="BLL1001 PROTEIN"/>
    <property type="match status" value="1"/>
</dbReference>
<evidence type="ECO:0000256" key="4">
    <source>
        <dbReference type="ARBA" id="ARBA00022989"/>
    </source>
</evidence>
<evidence type="ECO:0000256" key="6">
    <source>
        <dbReference type="ARBA" id="ARBA00038076"/>
    </source>
</evidence>
<dbReference type="InterPro" id="IPR025857">
    <property type="entry name" value="MacB_PCD"/>
</dbReference>
<evidence type="ECO:0000313" key="11">
    <source>
        <dbReference type="Proteomes" id="UP000815698"/>
    </source>
</evidence>
<gene>
    <name evidence="10" type="ORF">COP05_00095</name>
</gene>
<sequence>MMEVPPQPPGGGLMLWRLLRADLRRNRVVSLVLFAIVAVASLLACTSAVLLSRTAVALESFWADSRPPDIVQMHAGPLNPEDITAWARTQPGIADTDVMETLPVPTARLTIAGKNQADSVLEPALVTSPKRFDLLLDESGNRVTPSPGHVWLPVYYKAENLAKKGDTVTLEVGGTPQVLTVAGFARDAQMNPSMVTSKRMVVNESDFEAARAHLEPEYLIEFRLKEGASLQEVKDAYVHAGLPARGVMVDSTIFALMNALSALLLAIVATLIAGLLIVIALLALRFAFLAAFHTDMAEIATLKAIGAPIGKLKGLFILKYAALTAAGALAGLLASFPLGTLASRGVLMYIGKPHFHVALVAAPVGVAALGTLAIVASCWLLMRRIGTMSAAEALRTGTTRPRIRHAPRWRLARTRLTVPDFLGVRGALNPQNLLLIAVIALSAFAIIVPANIAATFANPHFATYLGVGSADLRIDVRENAESPASLLSRLANDPAVTETAHLTTGRFEAQNPEGKWESVLVEVGDHATFPLTYQEGAAPATASEISLSVNEAKELGASVGETVTLRGEGEVRRLRISGIYQDITNGGMTAKAAFAAPTKPLTELVYVRLAPGEDANAVAARLSHEFPGARVTHMADYASQTMGGAIAQLRTVTWIAAAIALGQTFLIVALFVVLLIARSGRELASLKALGMRNTALTRVHMVQLASVGIVGVAAGVALASLATQPLFRLVMGQMGAPGISLMPNPWVAWMLVPAAVFACVLLATRTSTLRLHTLTLRD</sequence>
<feature type="transmembrane region" description="Helical" evidence="7">
    <location>
        <begin position="746"/>
        <end position="764"/>
    </location>
</feature>
<feature type="transmembrane region" description="Helical" evidence="7">
    <location>
        <begin position="317"/>
        <end position="338"/>
    </location>
</feature>
<evidence type="ECO:0000259" key="9">
    <source>
        <dbReference type="Pfam" id="PF12704"/>
    </source>
</evidence>
<feature type="transmembrane region" description="Helical" evidence="7">
    <location>
        <begin position="654"/>
        <end position="677"/>
    </location>
</feature>
<feature type="transmembrane region" description="Helical" evidence="7">
    <location>
        <begin position="253"/>
        <end position="280"/>
    </location>
</feature>
<feature type="transmembrane region" description="Helical" evidence="7">
    <location>
        <begin position="701"/>
        <end position="726"/>
    </location>
</feature>
<keyword evidence="2" id="KW-1003">Cell membrane</keyword>
<evidence type="ECO:0000256" key="2">
    <source>
        <dbReference type="ARBA" id="ARBA00022475"/>
    </source>
</evidence>
<organism evidence="10 11">
    <name type="scientific">Dermabacter jinjuensis</name>
    <dbReference type="NCBI Taxonomy" id="1667168"/>
    <lineage>
        <taxon>Bacteria</taxon>
        <taxon>Bacillati</taxon>
        <taxon>Actinomycetota</taxon>
        <taxon>Actinomycetes</taxon>
        <taxon>Micrococcales</taxon>
        <taxon>Dermabacteraceae</taxon>
        <taxon>Dermabacter</taxon>
    </lineage>
</organism>
<dbReference type="Pfam" id="PF02687">
    <property type="entry name" value="FtsX"/>
    <property type="match status" value="2"/>
</dbReference>
<evidence type="ECO:0000313" key="10">
    <source>
        <dbReference type="EMBL" id="ATH95679.1"/>
    </source>
</evidence>
<accession>A0ABN5DNS1</accession>
<evidence type="ECO:0000259" key="8">
    <source>
        <dbReference type="Pfam" id="PF02687"/>
    </source>
</evidence>
<dbReference type="Proteomes" id="UP000815698">
    <property type="component" value="Chromosome"/>
</dbReference>
<feature type="domain" description="ABC3 transporter permease C-terminal" evidence="8">
    <location>
        <begin position="271"/>
        <end position="389"/>
    </location>
</feature>
<dbReference type="PANTHER" id="PTHR30287">
    <property type="entry name" value="MEMBRANE COMPONENT OF PREDICTED ABC SUPERFAMILY METABOLITE UPTAKE TRANSPORTER"/>
    <property type="match status" value="1"/>
</dbReference>
<keyword evidence="4 7" id="KW-1133">Transmembrane helix</keyword>
<comment type="similarity">
    <text evidence="6">Belongs to the ABC-4 integral membrane protein family.</text>
</comment>
<evidence type="ECO:0000256" key="3">
    <source>
        <dbReference type="ARBA" id="ARBA00022692"/>
    </source>
</evidence>
<evidence type="ECO:0000256" key="1">
    <source>
        <dbReference type="ARBA" id="ARBA00004651"/>
    </source>
</evidence>
<dbReference type="InterPro" id="IPR038766">
    <property type="entry name" value="Membrane_comp_ABC_pdt"/>
</dbReference>
<comment type="subcellular location">
    <subcellularLocation>
        <location evidence="1">Cell membrane</location>
        <topology evidence="1">Multi-pass membrane protein</topology>
    </subcellularLocation>
</comment>
<reference evidence="10 11" key="1">
    <citation type="journal article" date="2016" name="Int. J. Syst. Evol. Microbiol.">
        <title>Dermabacter jinjuensis sp. nov., a novel species of the genus Dermabacter isolated from a clinical specimen.</title>
        <authorList>
            <person name="Park Y.K."/>
            <person name="Lee K.M."/>
            <person name="Lee W.K."/>
            <person name="Cho M.J."/>
            <person name="Lee H.S."/>
            <person name="Cho Y.G."/>
            <person name="Lee Y.C."/>
            <person name="Lee W.K."/>
            <person name="Seong W.K."/>
            <person name="Hwang K.J."/>
        </authorList>
    </citation>
    <scope>NUCLEOTIDE SEQUENCE [LARGE SCALE GENOMIC DNA]</scope>
    <source>
        <strain evidence="10 11">32T</strain>
    </source>
</reference>
<feature type="transmembrane region" description="Helical" evidence="7">
    <location>
        <begin position="433"/>
        <end position="454"/>
    </location>
</feature>
<evidence type="ECO:0000256" key="7">
    <source>
        <dbReference type="SAM" id="Phobius"/>
    </source>
</evidence>
<feature type="transmembrane region" description="Helical" evidence="7">
    <location>
        <begin position="358"/>
        <end position="382"/>
    </location>
</feature>
<feature type="domain" description="MacB-like periplasmic core" evidence="9">
    <location>
        <begin position="437"/>
        <end position="623"/>
    </location>
</feature>
<feature type="domain" description="ABC3 transporter permease C-terminal" evidence="8">
    <location>
        <begin position="655"/>
        <end position="763"/>
    </location>
</feature>
<keyword evidence="5 7" id="KW-0472">Membrane</keyword>
<dbReference type="Pfam" id="PF12704">
    <property type="entry name" value="MacB_PCD"/>
    <property type="match status" value="1"/>
</dbReference>
<dbReference type="EMBL" id="CP023482">
    <property type="protein sequence ID" value="ATH95679.1"/>
    <property type="molecule type" value="Genomic_DNA"/>
</dbReference>
<protein>
    <submittedName>
        <fullName evidence="10">ABC transporter permease</fullName>
    </submittedName>
</protein>
<proteinExistence type="inferred from homology"/>
<dbReference type="InterPro" id="IPR003838">
    <property type="entry name" value="ABC3_permease_C"/>
</dbReference>
<feature type="transmembrane region" description="Helical" evidence="7">
    <location>
        <begin position="28"/>
        <end position="51"/>
    </location>
</feature>
<evidence type="ECO:0000256" key="5">
    <source>
        <dbReference type="ARBA" id="ARBA00023136"/>
    </source>
</evidence>